<proteinExistence type="predicted"/>
<evidence type="ECO:0000256" key="1">
    <source>
        <dbReference type="SAM" id="MobiDB-lite"/>
    </source>
</evidence>
<dbReference type="AlphaFoldDB" id="A0A8B8ADX2"/>
<gene>
    <name evidence="3 4" type="primary">LOC111101445</name>
</gene>
<feature type="compositionally biased region" description="Low complexity" evidence="1">
    <location>
        <begin position="67"/>
        <end position="78"/>
    </location>
</feature>
<organism evidence="2 3">
    <name type="scientific">Crassostrea virginica</name>
    <name type="common">Eastern oyster</name>
    <dbReference type="NCBI Taxonomy" id="6565"/>
    <lineage>
        <taxon>Eukaryota</taxon>
        <taxon>Metazoa</taxon>
        <taxon>Spiralia</taxon>
        <taxon>Lophotrochozoa</taxon>
        <taxon>Mollusca</taxon>
        <taxon>Bivalvia</taxon>
        <taxon>Autobranchia</taxon>
        <taxon>Pteriomorphia</taxon>
        <taxon>Ostreida</taxon>
        <taxon>Ostreoidea</taxon>
        <taxon>Ostreidae</taxon>
        <taxon>Crassostrea</taxon>
    </lineage>
</organism>
<dbReference type="GeneID" id="111101445"/>
<protein>
    <submittedName>
        <fullName evidence="3 4">Uncharacterized protein LOC111101445</fullName>
    </submittedName>
</protein>
<dbReference type="KEGG" id="cvn:111101445"/>
<dbReference type="Proteomes" id="UP000694844">
    <property type="component" value="Chromosome 6"/>
</dbReference>
<accession>A0A8B8ADX2</accession>
<keyword evidence="2" id="KW-1185">Reference proteome</keyword>
<dbReference type="RefSeq" id="XP_022289642.1">
    <property type="nucleotide sequence ID" value="XM_022433934.1"/>
</dbReference>
<feature type="compositionally biased region" description="Basic and acidic residues" evidence="1">
    <location>
        <begin position="1"/>
        <end position="11"/>
    </location>
</feature>
<feature type="region of interest" description="Disordered" evidence="1">
    <location>
        <begin position="1"/>
        <end position="115"/>
    </location>
</feature>
<evidence type="ECO:0000313" key="2">
    <source>
        <dbReference type="Proteomes" id="UP000694844"/>
    </source>
</evidence>
<name>A0A8B8ADX2_CRAVI</name>
<evidence type="ECO:0000313" key="3">
    <source>
        <dbReference type="RefSeq" id="XP_022289641.1"/>
    </source>
</evidence>
<dbReference type="OrthoDB" id="4850at2759"/>
<dbReference type="PANTHER" id="PTHR37948:SF1">
    <property type="entry name" value="BLL5189 PROTEIN"/>
    <property type="match status" value="1"/>
</dbReference>
<dbReference type="PANTHER" id="PTHR37948">
    <property type="entry name" value="ZGC:113208"/>
    <property type="match status" value="1"/>
</dbReference>
<feature type="compositionally biased region" description="Low complexity" evidence="1">
    <location>
        <begin position="43"/>
        <end position="59"/>
    </location>
</feature>
<dbReference type="RefSeq" id="XP_022289641.1">
    <property type="nucleotide sequence ID" value="XM_022433933.1"/>
</dbReference>
<evidence type="ECO:0000313" key="4">
    <source>
        <dbReference type="RefSeq" id="XP_022289642.1"/>
    </source>
</evidence>
<sequence length="326" mass="36970">MPKRKSSDVEKSPSSASKRKKSASSQDRVDKKKTTSAKKKPSSGKATSPSKSPSTSKKSTTSRKRSASSPKKSTSTKKSASKKRVSSKQDDASASSDEEQVSTSKQKKTYPKLVDPVTNKETVGAIKYTAKEPSRNKKGELVFTDCPELRPNMTPKEVLQAGSFGGTYFRPIYSSATGKQYKDEAYLELPKDWTEGLNIKKKVTSSKYDESVNTYKVKCGGSLEMWEESGWIHKQDPYGWFQWYCRFYRGRRSADDDRQVGRWLRCAGPTGRWKNNLIMKCYRAGARYDDPNISPVVRQTLQHWGYRLTEEDYQAKVKQLKRKKVV</sequence>
<reference evidence="3 4" key="1">
    <citation type="submission" date="2025-04" db="UniProtKB">
        <authorList>
            <consortium name="RefSeq"/>
        </authorList>
    </citation>
    <scope>IDENTIFICATION</scope>
    <source>
        <tissue evidence="3 4">Whole sample</tissue>
    </source>
</reference>